<dbReference type="Proteomes" id="UP000321901">
    <property type="component" value="Unassembled WGS sequence"/>
</dbReference>
<protein>
    <submittedName>
        <fullName evidence="1">Uncharacterized protein</fullName>
    </submittedName>
</protein>
<gene>
    <name evidence="1" type="ORF">SLU01_12740</name>
</gene>
<evidence type="ECO:0000313" key="2">
    <source>
        <dbReference type="Proteomes" id="UP000321901"/>
    </source>
</evidence>
<evidence type="ECO:0000313" key="1">
    <source>
        <dbReference type="EMBL" id="GEN82962.1"/>
    </source>
</evidence>
<reference evidence="1 2" key="1">
    <citation type="submission" date="2019-07" db="EMBL/GenBank/DDBJ databases">
        <title>Whole genome shotgun sequence of Sporosarcina luteola NBRC 105378.</title>
        <authorList>
            <person name="Hosoyama A."/>
            <person name="Uohara A."/>
            <person name="Ohji S."/>
            <person name="Ichikawa N."/>
        </authorList>
    </citation>
    <scope>NUCLEOTIDE SEQUENCE [LARGE SCALE GENOMIC DNA]</scope>
    <source>
        <strain evidence="1 2">NBRC 105378</strain>
    </source>
</reference>
<keyword evidence="2" id="KW-1185">Reference proteome</keyword>
<sequence>MQSQNGCLKRNKVNEKNAMAETGCCVLFFIYHPPPLEKPSFFIAEGLHFETMAKYVELNETYL</sequence>
<name>A0A511Z696_9BACL</name>
<accession>A0A511Z696</accession>
<dbReference type="AlphaFoldDB" id="A0A511Z696"/>
<dbReference type="EMBL" id="BJYL01000016">
    <property type="protein sequence ID" value="GEN82962.1"/>
    <property type="molecule type" value="Genomic_DNA"/>
</dbReference>
<organism evidence="1 2">
    <name type="scientific">Sporosarcina luteola</name>
    <dbReference type="NCBI Taxonomy" id="582850"/>
    <lineage>
        <taxon>Bacteria</taxon>
        <taxon>Bacillati</taxon>
        <taxon>Bacillota</taxon>
        <taxon>Bacilli</taxon>
        <taxon>Bacillales</taxon>
        <taxon>Caryophanaceae</taxon>
        <taxon>Sporosarcina</taxon>
    </lineage>
</organism>
<comment type="caution">
    <text evidence="1">The sequence shown here is derived from an EMBL/GenBank/DDBJ whole genome shotgun (WGS) entry which is preliminary data.</text>
</comment>
<proteinExistence type="predicted"/>